<keyword evidence="2" id="KW-1185">Reference proteome</keyword>
<protein>
    <submittedName>
        <fullName evidence="1">Uncharacterized protein</fullName>
    </submittedName>
</protein>
<sequence>MACCVFWSFFIHSILLISFSETATATPPQNETDRLALLAFKAEITDDPFQTVSSWNNSLHFCKWRGVTCSRKHQRVSVLNLTSLSIAGTLSPHIANLSFLTTIDLSNNRFHGRVPHELGHLFRLHRLHLSSNSFQGEIPAAIRNCSKLFILNISFNNLVGKIPFELGSLSNLDRLYLHKNDLTGNIPPSLGNLSSLTRLSLRRNMLDGRIPDDLGRISKLRFLQIAENNLSGTIPSSIYNLSDIFFFSVTDNQLQGTLPSNLGLTLPNLESFYVSRNRFTGSIPVSLSNASFLEVLYFTSNDFTGGVPMDLGNLRSLNILTVGGNQMGTGKAEDLKFVDSLTNCSYLEEFGFQENRFAGPFPNSIANFSTQLHWLAIGGNRLSGSIPEGIENLVHLRTLYMNNNQLTGEIPAGIGKLGNLRRLGLWGNGFSGKIPSSIGNMTELVELHLQENNLAGSIPPSLGNCQKLYVLNISQNNLNGVIPKQVMSISSLSISLNLAQNSLTGFLPSEVGSLKNLGEIDVSENKLTGEIPRTLGDCKCLVILRLQSNFFNGTIHSSLSDLRGVEVFDLSRNNLTGQIPEFLGSFPVLKNLNLSFNDFDGKLPDKGVFRKASTVLVMGNHKLCGGIPQLQLPECVIQASKRREMSFSLMVFIPTIAIAVCLIFSPCLCAVLSRRRTSRTKLSSTSFIGGQCTSISYSDLHKATNEFSPSNLIGVGSYGSVYRGTFALDNTIVAVKVLNLERQGASKSFIAECEALRNVRHRNLVKVLASCSSIDFKGNDFKALVYEFMPNGSLEEWLHPKEEEGRHLRNLSLNQRLSIAIDVAYALDYLHNHQGTPIAHCDLKPTNILLDNDLVAHVGDFGLAKILFETNNNSSRTDISSITIKGSVGYIAPEYGMGGDVSTFGDVYCYGILLLELFTGRRPTEDMFKNGLSLREFAKMAFPDRVMEIADPIILEENSRGDVSNNVKGDRHRLLECLASVVRVGIGCSKETPKERMQMKEVVAEMLVIRDKFLGDGIYKER</sequence>
<dbReference type="Proteomes" id="UP001234297">
    <property type="component" value="Chromosome 1"/>
</dbReference>
<proteinExistence type="predicted"/>
<evidence type="ECO:0000313" key="2">
    <source>
        <dbReference type="Proteomes" id="UP001234297"/>
    </source>
</evidence>
<name>A0ACC2MPC1_PERAE</name>
<accession>A0ACC2MPC1</accession>
<reference evidence="1 2" key="1">
    <citation type="journal article" date="2022" name="Hortic Res">
        <title>A haplotype resolved chromosomal level avocado genome allows analysis of novel avocado genes.</title>
        <authorList>
            <person name="Nath O."/>
            <person name="Fletcher S.J."/>
            <person name="Hayward A."/>
            <person name="Shaw L.M."/>
            <person name="Masouleh A.K."/>
            <person name="Furtado A."/>
            <person name="Henry R.J."/>
            <person name="Mitter N."/>
        </authorList>
    </citation>
    <scope>NUCLEOTIDE SEQUENCE [LARGE SCALE GENOMIC DNA]</scope>
    <source>
        <strain evidence="2">cv. Hass</strain>
    </source>
</reference>
<dbReference type="EMBL" id="CM056809">
    <property type="protein sequence ID" value="KAJ8647483.1"/>
    <property type="molecule type" value="Genomic_DNA"/>
</dbReference>
<evidence type="ECO:0000313" key="1">
    <source>
        <dbReference type="EMBL" id="KAJ8647483.1"/>
    </source>
</evidence>
<organism evidence="1 2">
    <name type="scientific">Persea americana</name>
    <name type="common">Avocado</name>
    <dbReference type="NCBI Taxonomy" id="3435"/>
    <lineage>
        <taxon>Eukaryota</taxon>
        <taxon>Viridiplantae</taxon>
        <taxon>Streptophyta</taxon>
        <taxon>Embryophyta</taxon>
        <taxon>Tracheophyta</taxon>
        <taxon>Spermatophyta</taxon>
        <taxon>Magnoliopsida</taxon>
        <taxon>Magnoliidae</taxon>
        <taxon>Laurales</taxon>
        <taxon>Lauraceae</taxon>
        <taxon>Persea</taxon>
    </lineage>
</organism>
<gene>
    <name evidence="1" type="ORF">MRB53_000506</name>
</gene>
<comment type="caution">
    <text evidence="1">The sequence shown here is derived from an EMBL/GenBank/DDBJ whole genome shotgun (WGS) entry which is preliminary data.</text>
</comment>